<dbReference type="EMBL" id="MEUS01000001">
    <property type="protein sequence ID" value="OGC39068.1"/>
    <property type="molecule type" value="Genomic_DNA"/>
</dbReference>
<accession>A0A1F4U265</accession>
<dbReference type="AlphaFoldDB" id="A0A1F4U265"/>
<evidence type="ECO:0000313" key="1">
    <source>
        <dbReference type="EMBL" id="OGC39068.1"/>
    </source>
</evidence>
<gene>
    <name evidence="1" type="ORF">A3K42_00650</name>
</gene>
<protein>
    <submittedName>
        <fullName evidence="1">Uncharacterized protein</fullName>
    </submittedName>
</protein>
<proteinExistence type="predicted"/>
<dbReference type="Proteomes" id="UP000178270">
    <property type="component" value="Unassembled WGS sequence"/>
</dbReference>
<organism evidence="1 2">
    <name type="scientific">candidate division WWE3 bacterium RBG_13_37_7</name>
    <dbReference type="NCBI Taxonomy" id="1802609"/>
    <lineage>
        <taxon>Bacteria</taxon>
        <taxon>Katanobacteria</taxon>
    </lineage>
</organism>
<name>A0A1F4U265_UNCKA</name>
<evidence type="ECO:0000313" key="2">
    <source>
        <dbReference type="Proteomes" id="UP000178270"/>
    </source>
</evidence>
<sequence>MADMLNTWVVWRKGSSGDRDNISPVTTGCWGGDPYSLDEMAEKADKYGERYTSVSDISVEISNGGYTSKVTLKTNRGSVSIAGDVFKTVFNLRAPSYIAIRSRLYDFEVHD</sequence>
<comment type="caution">
    <text evidence="1">The sequence shown here is derived from an EMBL/GenBank/DDBJ whole genome shotgun (WGS) entry which is preliminary data.</text>
</comment>
<reference evidence="1 2" key="1">
    <citation type="journal article" date="2016" name="Nat. Commun.">
        <title>Thousands of microbial genomes shed light on interconnected biogeochemical processes in an aquifer system.</title>
        <authorList>
            <person name="Anantharaman K."/>
            <person name="Brown C.T."/>
            <person name="Hug L.A."/>
            <person name="Sharon I."/>
            <person name="Castelle C.J."/>
            <person name="Probst A.J."/>
            <person name="Thomas B.C."/>
            <person name="Singh A."/>
            <person name="Wilkins M.J."/>
            <person name="Karaoz U."/>
            <person name="Brodie E.L."/>
            <person name="Williams K.H."/>
            <person name="Hubbard S.S."/>
            <person name="Banfield J.F."/>
        </authorList>
    </citation>
    <scope>NUCLEOTIDE SEQUENCE [LARGE SCALE GENOMIC DNA]</scope>
</reference>